<feature type="transmembrane region" description="Helical" evidence="6">
    <location>
        <begin position="253"/>
        <end position="277"/>
    </location>
</feature>
<feature type="transmembrane region" description="Helical" evidence="6">
    <location>
        <begin position="681"/>
        <end position="706"/>
    </location>
</feature>
<comment type="caution">
    <text evidence="8">The sequence shown here is derived from an EMBL/GenBank/DDBJ whole genome shotgun (WGS) entry which is preliminary data.</text>
</comment>
<evidence type="ECO:0000256" key="5">
    <source>
        <dbReference type="ARBA" id="ARBA00023136"/>
    </source>
</evidence>
<evidence type="ECO:0000256" key="2">
    <source>
        <dbReference type="ARBA" id="ARBA00022475"/>
    </source>
</evidence>
<keyword evidence="5 6" id="KW-0472">Membrane</keyword>
<dbReference type="AlphaFoldDB" id="A0A4R4FEI0"/>
<keyword evidence="2" id="KW-1003">Cell membrane</keyword>
<dbReference type="InterPro" id="IPR038766">
    <property type="entry name" value="Membrane_comp_ABC_pdt"/>
</dbReference>
<dbReference type="PANTHER" id="PTHR30287:SF1">
    <property type="entry name" value="INNER MEMBRANE PROTEIN"/>
    <property type="match status" value="1"/>
</dbReference>
<reference evidence="8 9" key="1">
    <citation type="journal article" date="2016" name="Nat. Microbiol.">
        <title>The Mouse Intestinal Bacterial Collection (miBC) provides host-specific insight into cultured diversity and functional potential of the gut microbiota.</title>
        <authorList>
            <person name="Lagkouvardos I."/>
            <person name="Pukall R."/>
            <person name="Abt B."/>
            <person name="Foesel B.U."/>
            <person name="Meier-Kolthoff J.P."/>
            <person name="Kumar N."/>
            <person name="Bresciani A."/>
            <person name="Martinez I."/>
            <person name="Just S."/>
            <person name="Ziegler C."/>
            <person name="Brugiroux S."/>
            <person name="Garzetti D."/>
            <person name="Wenning M."/>
            <person name="Bui T.P."/>
            <person name="Wang J."/>
            <person name="Hugenholtz F."/>
            <person name="Plugge C.M."/>
            <person name="Peterson D.A."/>
            <person name="Hornef M.W."/>
            <person name="Baines J.F."/>
            <person name="Smidt H."/>
            <person name="Walter J."/>
            <person name="Kristiansen K."/>
            <person name="Nielsen H.B."/>
            <person name="Haller D."/>
            <person name="Overmann J."/>
            <person name="Stecher B."/>
            <person name="Clavel T."/>
        </authorList>
    </citation>
    <scope>NUCLEOTIDE SEQUENCE [LARGE SCALE GENOMIC DNA]</scope>
    <source>
        <strain evidence="8 9">DSM 28560</strain>
    </source>
</reference>
<sequence>MVMLIRKMLRDIWKNKVPFIAIFLMMFASNFIFSGITCEYNGINKSFHSFVDKTNLADAWITSETLDKAKVDELESKSNILKIEKRLYLSSTLEHDKNKSVDFYVLDNQNSISKIEVADGEAYDTTKKGIWLDLLFAQENDYALHDKIVLNVNGQLIENEIIGLCYSPEYIYNVNEGEMLPNHQKNGFAFVNKCSIQKDVLSVPYNQLLIKGTGNIEKTIDSVFGVQGISVVMQKDHPSYSMIGDEVTQHKEIGLIFVAVFLFIAVLITITTVHRLLNSQRMQIGILKALGFHKSKLYLHYVSHSTFVCFIGAVIGWCIGSIIIPKLLYPTMGEMYVLPKLEPAIIQGSWCLPLVCAFLSFIVSMFICRKYLNDNASKILYTNSGEKAMKEISFHTLNRCRSFYKRWNIRDIFQNRLRSMMTIFGVIGCVSLLFSSMGLFTSMQNLTDWTFEKVQTFETKITGTFSDETYRSELLEDTFGEELMESSIVLKTENNEKTTSFTGLKSQDYIRLYDTNDKQVTLKNGVALSQNIADELSIRVGERIRFRFSGTDKWYMSIVSEIIHTPMSQGVTMMKSDMDKENIPFYTTSIIGYSPTNVKIDSDYVSNTQNKSDLKSGLDTMLDSSVMLCSLFLFMAILLGSVILYNLGTLSYMERYRDMATLKVLGFNNKRIKKLMIQQNLWLTFIGVIIGLPVGYILLLVMLGTVQTSIDISVYTPYYVYLASLLGTFLLSWLINKLLTQKIKYIDMVSALKVNE</sequence>
<organism evidence="8 9">
    <name type="scientific">Extibacter muris</name>
    <dbReference type="NCBI Taxonomy" id="1796622"/>
    <lineage>
        <taxon>Bacteria</taxon>
        <taxon>Bacillati</taxon>
        <taxon>Bacillota</taxon>
        <taxon>Clostridia</taxon>
        <taxon>Lachnospirales</taxon>
        <taxon>Lachnospiraceae</taxon>
        <taxon>Extibacter</taxon>
    </lineage>
</organism>
<dbReference type="EMBL" id="SMMX01000006">
    <property type="protein sequence ID" value="TDA21801.1"/>
    <property type="molecule type" value="Genomic_DNA"/>
</dbReference>
<dbReference type="InterPro" id="IPR003838">
    <property type="entry name" value="ABC3_permease_C"/>
</dbReference>
<evidence type="ECO:0000313" key="9">
    <source>
        <dbReference type="Proteomes" id="UP000295710"/>
    </source>
</evidence>
<feature type="transmembrane region" description="Helical" evidence="6">
    <location>
        <begin position="420"/>
        <end position="440"/>
    </location>
</feature>
<evidence type="ECO:0000256" key="1">
    <source>
        <dbReference type="ARBA" id="ARBA00004651"/>
    </source>
</evidence>
<evidence type="ECO:0000256" key="6">
    <source>
        <dbReference type="SAM" id="Phobius"/>
    </source>
</evidence>
<feature type="transmembrane region" description="Helical" evidence="6">
    <location>
        <begin position="625"/>
        <end position="647"/>
    </location>
</feature>
<evidence type="ECO:0000256" key="4">
    <source>
        <dbReference type="ARBA" id="ARBA00022989"/>
    </source>
</evidence>
<feature type="transmembrane region" description="Helical" evidence="6">
    <location>
        <begin position="344"/>
        <end position="368"/>
    </location>
</feature>
<keyword evidence="3 6" id="KW-0812">Transmembrane</keyword>
<dbReference type="PANTHER" id="PTHR30287">
    <property type="entry name" value="MEMBRANE COMPONENT OF PREDICTED ABC SUPERFAMILY METABOLITE UPTAKE TRANSPORTER"/>
    <property type="match status" value="1"/>
</dbReference>
<evidence type="ECO:0000256" key="3">
    <source>
        <dbReference type="ARBA" id="ARBA00022692"/>
    </source>
</evidence>
<comment type="subcellular location">
    <subcellularLocation>
        <location evidence="1">Cell membrane</location>
        <topology evidence="1">Multi-pass membrane protein</topology>
    </subcellularLocation>
</comment>
<gene>
    <name evidence="8" type="ORF">E1963_08520</name>
</gene>
<accession>A0A4R4FEI0</accession>
<feature type="domain" description="ABC3 transporter permease C-terminal" evidence="7">
    <location>
        <begin position="256"/>
        <end position="370"/>
    </location>
</feature>
<evidence type="ECO:0000313" key="8">
    <source>
        <dbReference type="EMBL" id="TDA21801.1"/>
    </source>
</evidence>
<proteinExistence type="predicted"/>
<feature type="transmembrane region" description="Helical" evidence="6">
    <location>
        <begin position="718"/>
        <end position="735"/>
    </location>
</feature>
<keyword evidence="4 6" id="KW-1133">Transmembrane helix</keyword>
<feature type="domain" description="ABC3 transporter permease C-terminal" evidence="7">
    <location>
        <begin position="631"/>
        <end position="735"/>
    </location>
</feature>
<keyword evidence="9" id="KW-1185">Reference proteome</keyword>
<protein>
    <submittedName>
        <fullName evidence="8">ABC transporter permease</fullName>
    </submittedName>
</protein>
<evidence type="ECO:0000259" key="7">
    <source>
        <dbReference type="Pfam" id="PF02687"/>
    </source>
</evidence>
<dbReference type="Proteomes" id="UP000295710">
    <property type="component" value="Unassembled WGS sequence"/>
</dbReference>
<dbReference type="Pfam" id="PF02687">
    <property type="entry name" value="FtsX"/>
    <property type="match status" value="2"/>
</dbReference>
<dbReference type="GO" id="GO:0005886">
    <property type="term" value="C:plasma membrane"/>
    <property type="evidence" value="ECO:0007669"/>
    <property type="project" value="UniProtKB-SubCell"/>
</dbReference>
<name>A0A4R4FEI0_9FIRM</name>
<feature type="transmembrane region" description="Helical" evidence="6">
    <location>
        <begin position="298"/>
        <end position="324"/>
    </location>
</feature>